<comment type="caution">
    <text evidence="2">The sequence shown here is derived from an EMBL/GenBank/DDBJ whole genome shotgun (WGS) entry which is preliminary data.</text>
</comment>
<sequence>MSFTVVLLPRAKADIRTIGEWFGKPNKSAEARWRKRILQAVDALTTDPVRYPLAEDAMDLGLDLRELIVGRRRGIAHRILFTIDDQTVHVLRVRHASQDRLSDDDL</sequence>
<dbReference type="AlphaFoldDB" id="A0A225DNN3"/>
<gene>
    <name evidence="2" type="ORF">FRUB_02528</name>
</gene>
<dbReference type="Proteomes" id="UP000214646">
    <property type="component" value="Unassembled WGS sequence"/>
</dbReference>
<evidence type="ECO:0000313" key="2">
    <source>
        <dbReference type="EMBL" id="OWK42931.1"/>
    </source>
</evidence>
<protein>
    <recommendedName>
        <fullName evidence="4">Death on curing protein, Doc toxin</fullName>
    </recommendedName>
</protein>
<dbReference type="EMBL" id="NIDE01000004">
    <property type="protein sequence ID" value="OWK42931.1"/>
    <property type="molecule type" value="Genomic_DNA"/>
</dbReference>
<dbReference type="RefSeq" id="WP_088253866.1">
    <property type="nucleotide sequence ID" value="NZ_NIDE01000004.1"/>
</dbReference>
<organism evidence="2 3">
    <name type="scientific">Fimbriiglobus ruber</name>
    <dbReference type="NCBI Taxonomy" id="1908690"/>
    <lineage>
        <taxon>Bacteria</taxon>
        <taxon>Pseudomonadati</taxon>
        <taxon>Planctomycetota</taxon>
        <taxon>Planctomycetia</taxon>
        <taxon>Gemmatales</taxon>
        <taxon>Gemmataceae</taxon>
        <taxon>Fimbriiglobus</taxon>
    </lineage>
</organism>
<evidence type="ECO:0000313" key="3">
    <source>
        <dbReference type="Proteomes" id="UP000214646"/>
    </source>
</evidence>
<dbReference type="SUPFAM" id="SSF143011">
    <property type="entry name" value="RelE-like"/>
    <property type="match status" value="1"/>
</dbReference>
<keyword evidence="3" id="KW-1185">Reference proteome</keyword>
<dbReference type="OrthoDB" id="286630at2"/>
<name>A0A225DNN3_9BACT</name>
<accession>A0A225DNN3</accession>
<dbReference type="InterPro" id="IPR035093">
    <property type="entry name" value="RelE/ParE_toxin_dom_sf"/>
</dbReference>
<evidence type="ECO:0008006" key="4">
    <source>
        <dbReference type="Google" id="ProtNLM"/>
    </source>
</evidence>
<dbReference type="Pfam" id="PF05016">
    <property type="entry name" value="ParE_toxin"/>
    <property type="match status" value="1"/>
</dbReference>
<keyword evidence="1" id="KW-1277">Toxin-antitoxin system</keyword>
<reference evidence="3" key="1">
    <citation type="submission" date="2017-06" db="EMBL/GenBank/DDBJ databases">
        <title>Genome analysis of Fimbriiglobus ruber SP5, the first member of the order Planctomycetales with confirmed chitinolytic capability.</title>
        <authorList>
            <person name="Ravin N.V."/>
            <person name="Rakitin A.L."/>
            <person name="Ivanova A.A."/>
            <person name="Beletsky A.V."/>
            <person name="Kulichevskaya I.S."/>
            <person name="Mardanov A.V."/>
            <person name="Dedysh S.N."/>
        </authorList>
    </citation>
    <scope>NUCLEOTIDE SEQUENCE [LARGE SCALE GENOMIC DNA]</scope>
    <source>
        <strain evidence="3">SP5</strain>
    </source>
</reference>
<dbReference type="Gene3D" id="3.30.2310.20">
    <property type="entry name" value="RelE-like"/>
    <property type="match status" value="1"/>
</dbReference>
<dbReference type="InterPro" id="IPR007712">
    <property type="entry name" value="RelE/ParE_toxin"/>
</dbReference>
<proteinExistence type="predicted"/>
<evidence type="ECO:0000256" key="1">
    <source>
        <dbReference type="ARBA" id="ARBA00022649"/>
    </source>
</evidence>